<keyword evidence="1" id="KW-0472">Membrane</keyword>
<dbReference type="Proteomes" id="UP000317730">
    <property type="component" value="Unassembled WGS sequence"/>
</dbReference>
<keyword evidence="1" id="KW-1133">Transmembrane helix</keyword>
<sequence>MVVVMTPEDETERLRQQRRDALVARLPERLGRWVIWLLAAERRTFRIIAGFLFVLGGFFSFLPLLGIWMLPLGVVLLAEDIPLFRGLSARLFAWMARRRPDLFAEQYEGEG</sequence>
<dbReference type="EMBL" id="BJMV01000004">
    <property type="protein sequence ID" value="GEB85243.1"/>
    <property type="molecule type" value="Genomic_DNA"/>
</dbReference>
<keyword evidence="3" id="KW-1185">Reference proteome</keyword>
<evidence type="ECO:0000313" key="3">
    <source>
        <dbReference type="Proteomes" id="UP000317730"/>
    </source>
</evidence>
<reference evidence="2 3" key="1">
    <citation type="submission" date="2019-06" db="EMBL/GenBank/DDBJ databases">
        <title>Whole genome shotgun sequence of Acetobacter peroxydans NBRC 13755.</title>
        <authorList>
            <person name="Hosoyama A."/>
            <person name="Uohara A."/>
            <person name="Ohji S."/>
            <person name="Ichikawa N."/>
        </authorList>
    </citation>
    <scope>NUCLEOTIDE SEQUENCE [LARGE SCALE GENOMIC DNA]</scope>
    <source>
        <strain evidence="2 3">NBRC 13755</strain>
    </source>
</reference>
<protein>
    <submittedName>
        <fullName evidence="2">Uncharacterized protein</fullName>
    </submittedName>
</protein>
<feature type="transmembrane region" description="Helical" evidence="1">
    <location>
        <begin position="47"/>
        <end position="70"/>
    </location>
</feature>
<organism evidence="2 3">
    <name type="scientific">Acetobacter peroxydans</name>
    <dbReference type="NCBI Taxonomy" id="104098"/>
    <lineage>
        <taxon>Bacteria</taxon>
        <taxon>Pseudomonadati</taxon>
        <taxon>Pseudomonadota</taxon>
        <taxon>Alphaproteobacteria</taxon>
        <taxon>Acetobacterales</taxon>
        <taxon>Acetobacteraceae</taxon>
        <taxon>Acetobacter</taxon>
    </lineage>
</organism>
<proteinExistence type="predicted"/>
<evidence type="ECO:0000256" key="1">
    <source>
        <dbReference type="SAM" id="Phobius"/>
    </source>
</evidence>
<evidence type="ECO:0000313" key="2">
    <source>
        <dbReference type="EMBL" id="GEB85243.1"/>
    </source>
</evidence>
<gene>
    <name evidence="2" type="ORF">APE01nite_10400</name>
</gene>
<keyword evidence="1" id="KW-0812">Transmembrane</keyword>
<name>A0A4Y3TU08_9PROT</name>
<comment type="caution">
    <text evidence="2">The sequence shown here is derived from an EMBL/GenBank/DDBJ whole genome shotgun (WGS) entry which is preliminary data.</text>
</comment>
<accession>A0A4Y3TU08</accession>
<dbReference type="AlphaFoldDB" id="A0A4Y3TU08"/>